<dbReference type="EMBL" id="AIFC01000036">
    <property type="protein sequence ID" value="EHU39880.1"/>
    <property type="molecule type" value="Genomic_DNA"/>
</dbReference>
<proteinExistence type="predicted"/>
<comment type="caution">
    <text evidence="1">The sequence shown here is derived from an EMBL/GenBank/DDBJ whole genome shotgun (WGS) entry which is preliminary data.</text>
</comment>
<sequence>MRVSRSLTIKQMAMVAAVVLVFVLFLHRFAVPSGPAESL</sequence>
<evidence type="ECO:0000313" key="1">
    <source>
        <dbReference type="EMBL" id="EHU39880.1"/>
    </source>
</evidence>
<name>A0A828U427_ECOLX</name>
<evidence type="ECO:0000313" key="2">
    <source>
        <dbReference type="Proteomes" id="UP000005272"/>
    </source>
</evidence>
<protein>
    <submittedName>
        <fullName evidence="1">Putative membrane protein</fullName>
    </submittedName>
</protein>
<gene>
    <name evidence="1" type="ORF">ECDEC2D_4128</name>
</gene>
<dbReference type="Proteomes" id="UP000005272">
    <property type="component" value="Unassembled WGS sequence"/>
</dbReference>
<dbReference type="AlphaFoldDB" id="A0A828U427"/>
<accession>A0A828U427</accession>
<reference evidence="1 2" key="1">
    <citation type="journal article" date="2012" name="J. Bacteriol.">
        <title>Draft Genome Sequences of the Diarrheagenic Escherichia coli Collection.</title>
        <authorList>
            <person name="Hazen T.H."/>
            <person name="Sahl J.W."/>
            <person name="Redman J.C."/>
            <person name="Morris C.R."/>
            <person name="Daugherty S.C."/>
            <person name="Chibucos M.C."/>
            <person name="Sengamalay N.A."/>
            <person name="Fraser-Liggett C.M."/>
            <person name="Steinsland H."/>
            <person name="Whittam T.S."/>
            <person name="Whittam B."/>
            <person name="Manning S.D."/>
            <person name="Rasko D.A."/>
        </authorList>
    </citation>
    <scope>NUCLEOTIDE SEQUENCE [LARGE SCALE GENOMIC DNA]</scope>
    <source>
        <strain evidence="1 2">DEC2D</strain>
    </source>
</reference>
<organism evidence="1 2">
    <name type="scientific">Escherichia coli DEC2D</name>
    <dbReference type="NCBI Taxonomy" id="868141"/>
    <lineage>
        <taxon>Bacteria</taxon>
        <taxon>Pseudomonadati</taxon>
        <taxon>Pseudomonadota</taxon>
        <taxon>Gammaproteobacteria</taxon>
        <taxon>Enterobacterales</taxon>
        <taxon>Enterobacteriaceae</taxon>
        <taxon>Escherichia</taxon>
    </lineage>
</organism>